<dbReference type="Gramene" id="PNW74100">
    <property type="protein sequence ID" value="PNW74100"/>
    <property type="gene ID" value="CHLRE_13g585200v5"/>
</dbReference>
<evidence type="ECO:0000313" key="1">
    <source>
        <dbReference type="EMBL" id="PNW74100.1"/>
    </source>
</evidence>
<dbReference type="Proteomes" id="UP000006906">
    <property type="component" value="Chromosome 13"/>
</dbReference>
<dbReference type="GeneID" id="5719389"/>
<sequence>MLRSILSRGNAASQRPVVACARPTKAAAVLSAAKAMQHQSAAVLRLGGSARSDVAAAAAAADPDGEAEEIVKILAAIPPEHRMPLFKLLWKLNAQSLGFLSRITAKADELTAMAKDNATMTEQLYTTKQQLLVALSAAGVFNARSFLEYVANQWRKEQAGGSAKKRQGVFKDGLRMRPDLVLCLLRDVPSWASASMTDEQKGACVGGGHLYCAASHAHDSDPQAAVASNRVVWGSVGALACFSVSS</sequence>
<organism evidence="1 2">
    <name type="scientific">Chlamydomonas reinhardtii</name>
    <name type="common">Chlamydomonas smithii</name>
    <dbReference type="NCBI Taxonomy" id="3055"/>
    <lineage>
        <taxon>Eukaryota</taxon>
        <taxon>Viridiplantae</taxon>
        <taxon>Chlorophyta</taxon>
        <taxon>core chlorophytes</taxon>
        <taxon>Chlorophyceae</taxon>
        <taxon>CS clade</taxon>
        <taxon>Chlamydomonadales</taxon>
        <taxon>Chlamydomonadaceae</taxon>
        <taxon>Chlamydomonas</taxon>
    </lineage>
</organism>
<protein>
    <submittedName>
        <fullName evidence="1">Uncharacterized protein</fullName>
    </submittedName>
</protein>
<name>A0A2K3D0N3_CHLRE</name>
<proteinExistence type="predicted"/>
<dbReference type="RefSeq" id="XP_001693849.2">
    <property type="nucleotide sequence ID" value="XM_001693797.3"/>
</dbReference>
<evidence type="ECO:0000313" key="2">
    <source>
        <dbReference type="Proteomes" id="UP000006906"/>
    </source>
</evidence>
<dbReference type="EMBL" id="CM008974">
    <property type="protein sequence ID" value="PNW74100.1"/>
    <property type="molecule type" value="Genomic_DNA"/>
</dbReference>
<gene>
    <name evidence="1" type="ORF">CHLRE_13g585200v5</name>
</gene>
<reference evidence="1 2" key="1">
    <citation type="journal article" date="2007" name="Science">
        <title>The Chlamydomonas genome reveals the evolution of key animal and plant functions.</title>
        <authorList>
            <person name="Merchant S.S."/>
            <person name="Prochnik S.E."/>
            <person name="Vallon O."/>
            <person name="Harris E.H."/>
            <person name="Karpowicz S.J."/>
            <person name="Witman G.B."/>
            <person name="Terry A."/>
            <person name="Salamov A."/>
            <person name="Fritz-Laylin L.K."/>
            <person name="Marechal-Drouard L."/>
            <person name="Marshall W.F."/>
            <person name="Qu L.H."/>
            <person name="Nelson D.R."/>
            <person name="Sanderfoot A.A."/>
            <person name="Spalding M.H."/>
            <person name="Kapitonov V.V."/>
            <person name="Ren Q."/>
            <person name="Ferris P."/>
            <person name="Lindquist E."/>
            <person name="Shapiro H."/>
            <person name="Lucas S.M."/>
            <person name="Grimwood J."/>
            <person name="Schmutz J."/>
            <person name="Cardol P."/>
            <person name="Cerutti H."/>
            <person name="Chanfreau G."/>
            <person name="Chen C.L."/>
            <person name="Cognat V."/>
            <person name="Croft M.T."/>
            <person name="Dent R."/>
            <person name="Dutcher S."/>
            <person name="Fernandez E."/>
            <person name="Fukuzawa H."/>
            <person name="Gonzalez-Ballester D."/>
            <person name="Gonzalez-Halphen D."/>
            <person name="Hallmann A."/>
            <person name="Hanikenne M."/>
            <person name="Hippler M."/>
            <person name="Inwood W."/>
            <person name="Jabbari K."/>
            <person name="Kalanon M."/>
            <person name="Kuras R."/>
            <person name="Lefebvre P.A."/>
            <person name="Lemaire S.D."/>
            <person name="Lobanov A.V."/>
            <person name="Lohr M."/>
            <person name="Manuell A."/>
            <person name="Meier I."/>
            <person name="Mets L."/>
            <person name="Mittag M."/>
            <person name="Mittelmeier T."/>
            <person name="Moroney J.V."/>
            <person name="Moseley J."/>
            <person name="Napoli C."/>
            <person name="Nedelcu A.M."/>
            <person name="Niyogi K."/>
            <person name="Novoselov S.V."/>
            <person name="Paulsen I.T."/>
            <person name="Pazour G."/>
            <person name="Purton S."/>
            <person name="Ral J.P."/>
            <person name="Riano-Pachon D.M."/>
            <person name="Riekhof W."/>
            <person name="Rymarquis L."/>
            <person name="Schroda M."/>
            <person name="Stern D."/>
            <person name="Umen J."/>
            <person name="Willows R."/>
            <person name="Wilson N."/>
            <person name="Zimmer S.L."/>
            <person name="Allmer J."/>
            <person name="Balk J."/>
            <person name="Bisova K."/>
            <person name="Chen C.J."/>
            <person name="Elias M."/>
            <person name="Gendler K."/>
            <person name="Hauser C."/>
            <person name="Lamb M.R."/>
            <person name="Ledford H."/>
            <person name="Long J.C."/>
            <person name="Minagawa J."/>
            <person name="Page M.D."/>
            <person name="Pan J."/>
            <person name="Pootakham W."/>
            <person name="Roje S."/>
            <person name="Rose A."/>
            <person name="Stahlberg E."/>
            <person name="Terauchi A.M."/>
            <person name="Yang P."/>
            <person name="Ball S."/>
            <person name="Bowler C."/>
            <person name="Dieckmann C.L."/>
            <person name="Gladyshev V.N."/>
            <person name="Green P."/>
            <person name="Jorgensen R."/>
            <person name="Mayfield S."/>
            <person name="Mueller-Roeber B."/>
            <person name="Rajamani S."/>
            <person name="Sayre R.T."/>
            <person name="Brokstein P."/>
            <person name="Dubchak I."/>
            <person name="Goodstein D."/>
            <person name="Hornick L."/>
            <person name="Huang Y.W."/>
            <person name="Jhaveri J."/>
            <person name="Luo Y."/>
            <person name="Martinez D."/>
            <person name="Ngau W.C."/>
            <person name="Otillar B."/>
            <person name="Poliakov A."/>
            <person name="Porter A."/>
            <person name="Szajkowski L."/>
            <person name="Werner G."/>
            <person name="Zhou K."/>
            <person name="Grigoriev I.V."/>
            <person name="Rokhsar D.S."/>
            <person name="Grossman A.R."/>
        </authorList>
    </citation>
    <scope>NUCLEOTIDE SEQUENCE [LARGE SCALE GENOMIC DNA]</scope>
    <source>
        <strain evidence="2">CC-503</strain>
    </source>
</reference>
<dbReference type="PaxDb" id="3055-EDP09103"/>
<dbReference type="InParanoid" id="A0A2K3D0N3"/>
<dbReference type="AlphaFoldDB" id="A0A2K3D0N3"/>
<dbReference type="OrthoDB" id="541717at2759"/>
<accession>A0A2K3D0N3</accession>
<dbReference type="KEGG" id="cre:CHLRE_13g585200v5"/>
<keyword evidence="2" id="KW-1185">Reference proteome</keyword>